<proteinExistence type="predicted"/>
<accession>A0AAV0XQK4</accession>
<gene>
    <name evidence="1" type="ORF">MEUPH1_LOCUS24854</name>
</gene>
<keyword evidence="2" id="KW-1185">Reference proteome</keyword>
<evidence type="ECO:0000313" key="2">
    <source>
        <dbReference type="Proteomes" id="UP001160148"/>
    </source>
</evidence>
<dbReference type="AlphaFoldDB" id="A0AAV0XQK4"/>
<dbReference type="EMBL" id="CARXXK010000560">
    <property type="protein sequence ID" value="CAI6370770.1"/>
    <property type="molecule type" value="Genomic_DNA"/>
</dbReference>
<evidence type="ECO:0000313" key="1">
    <source>
        <dbReference type="EMBL" id="CAI6370770.1"/>
    </source>
</evidence>
<sequence>MPPLSLWDPRNAVLSWTNETCRRVKDTPKAREQSWFKGVFAEASQTQGLKRVLQDIENNKAENHSKNRQF</sequence>
<dbReference type="Proteomes" id="UP001160148">
    <property type="component" value="Unassembled WGS sequence"/>
</dbReference>
<name>A0AAV0XQK4_9HEMI</name>
<reference evidence="1 2" key="1">
    <citation type="submission" date="2023-01" db="EMBL/GenBank/DDBJ databases">
        <authorList>
            <person name="Whitehead M."/>
        </authorList>
    </citation>
    <scope>NUCLEOTIDE SEQUENCE [LARGE SCALE GENOMIC DNA]</scope>
</reference>
<organism evidence="1 2">
    <name type="scientific">Macrosiphum euphorbiae</name>
    <name type="common">potato aphid</name>
    <dbReference type="NCBI Taxonomy" id="13131"/>
    <lineage>
        <taxon>Eukaryota</taxon>
        <taxon>Metazoa</taxon>
        <taxon>Ecdysozoa</taxon>
        <taxon>Arthropoda</taxon>
        <taxon>Hexapoda</taxon>
        <taxon>Insecta</taxon>
        <taxon>Pterygota</taxon>
        <taxon>Neoptera</taxon>
        <taxon>Paraneoptera</taxon>
        <taxon>Hemiptera</taxon>
        <taxon>Sternorrhyncha</taxon>
        <taxon>Aphidomorpha</taxon>
        <taxon>Aphidoidea</taxon>
        <taxon>Aphididae</taxon>
        <taxon>Macrosiphini</taxon>
        <taxon>Macrosiphum</taxon>
    </lineage>
</organism>
<comment type="caution">
    <text evidence="1">The sequence shown here is derived from an EMBL/GenBank/DDBJ whole genome shotgun (WGS) entry which is preliminary data.</text>
</comment>
<protein>
    <submittedName>
        <fullName evidence="1">Uncharacterized protein</fullName>
    </submittedName>
</protein>